<dbReference type="VEuPathDB" id="GiardiaDB:SS50377_22960"/>
<evidence type="ECO:0000313" key="2">
    <source>
        <dbReference type="EMBL" id="EST47994.1"/>
    </source>
</evidence>
<dbReference type="AlphaFoldDB" id="V6M3V4"/>
<sequence>MKLFNLYQTGYIVQMYLFQIFIVARIFHVPNRLQIIVTTFCTSYKFVPSPSCQLARKNPLVSIDTPTDKGKVNFISIVPLFELNKIVEISQTIIIVKVQQWCDVIYDFRSTTPVLFQYLWFEVSGWQFHARLLYCRS</sequence>
<keyword evidence="1" id="KW-1133">Transmembrane helix</keyword>
<evidence type="ECO:0000256" key="1">
    <source>
        <dbReference type="SAM" id="Phobius"/>
    </source>
</evidence>
<evidence type="ECO:0000313" key="4">
    <source>
        <dbReference type="Proteomes" id="UP000018208"/>
    </source>
</evidence>
<dbReference type="KEGG" id="ssao:94296983"/>
<proteinExistence type="predicted"/>
<dbReference type="RefSeq" id="XP_067766103.1">
    <property type="nucleotide sequence ID" value="XM_067906835.1"/>
</dbReference>
<protein>
    <submittedName>
        <fullName evidence="2">Uncharacterized protein</fullName>
    </submittedName>
</protein>
<dbReference type="EMBL" id="KI546014">
    <property type="protein sequence ID" value="EST47994.1"/>
    <property type="molecule type" value="Genomic_DNA"/>
</dbReference>
<keyword evidence="1" id="KW-0472">Membrane</keyword>
<accession>V6M3V4</accession>
<reference evidence="3" key="2">
    <citation type="submission" date="2020-12" db="EMBL/GenBank/DDBJ databases">
        <title>New Spironucleus salmonicida genome in near-complete chromosomes.</title>
        <authorList>
            <person name="Xu F."/>
            <person name="Kurt Z."/>
            <person name="Jimenez-Gonzalez A."/>
            <person name="Astvaldsson A."/>
            <person name="Andersson J.O."/>
            <person name="Svard S.G."/>
        </authorList>
    </citation>
    <scope>NUCLEOTIDE SEQUENCE</scope>
    <source>
        <strain evidence="3">ATCC 50377</strain>
    </source>
</reference>
<gene>
    <name evidence="3" type="ORF">SS50377_22960</name>
    <name evidence="2" type="ORF">SS50377_fx028</name>
</gene>
<feature type="transmembrane region" description="Helical" evidence="1">
    <location>
        <begin position="6"/>
        <end position="27"/>
    </location>
</feature>
<dbReference type="GeneID" id="94296983"/>
<keyword evidence="1" id="KW-0812">Transmembrane</keyword>
<keyword evidence="4" id="KW-1185">Reference proteome</keyword>
<dbReference type="EMBL" id="AUWU02000003">
    <property type="protein sequence ID" value="KAH0575330.1"/>
    <property type="molecule type" value="Genomic_DNA"/>
</dbReference>
<dbReference type="Proteomes" id="UP000018208">
    <property type="component" value="Unassembled WGS sequence"/>
</dbReference>
<reference evidence="2 3" key="1">
    <citation type="journal article" date="2014" name="PLoS Genet.">
        <title>The Genome of Spironucleus salmonicida Highlights a Fish Pathogen Adapted to Fluctuating Environments.</title>
        <authorList>
            <person name="Xu F."/>
            <person name="Jerlstrom-Hultqvist J."/>
            <person name="Einarsson E."/>
            <person name="Astvaldsson A."/>
            <person name="Svard S.G."/>
            <person name="Andersson J.O."/>
        </authorList>
    </citation>
    <scope>NUCLEOTIDE SEQUENCE</scope>
    <source>
        <strain evidence="3">ATCC 50377</strain>
    </source>
</reference>
<name>V6M3V4_9EUKA</name>
<organism evidence="2">
    <name type="scientific">Spironucleus salmonicida</name>
    <dbReference type="NCBI Taxonomy" id="348837"/>
    <lineage>
        <taxon>Eukaryota</taxon>
        <taxon>Metamonada</taxon>
        <taxon>Diplomonadida</taxon>
        <taxon>Hexamitidae</taxon>
        <taxon>Hexamitinae</taxon>
        <taxon>Spironucleus</taxon>
    </lineage>
</organism>
<evidence type="ECO:0000313" key="3">
    <source>
        <dbReference type="EMBL" id="KAH0575330.1"/>
    </source>
</evidence>